<dbReference type="eggNOG" id="KOG2615">
    <property type="taxonomic scope" value="Eukaryota"/>
</dbReference>
<evidence type="ECO:0000256" key="5">
    <source>
        <dbReference type="ARBA" id="ARBA00023136"/>
    </source>
</evidence>
<feature type="transmembrane region" description="Helical" evidence="7">
    <location>
        <begin position="106"/>
        <end position="123"/>
    </location>
</feature>
<dbReference type="InterPro" id="IPR011701">
    <property type="entry name" value="MFS"/>
</dbReference>
<dbReference type="Pfam" id="PF07690">
    <property type="entry name" value="MFS_1"/>
    <property type="match status" value="1"/>
</dbReference>
<evidence type="ECO:0000256" key="1">
    <source>
        <dbReference type="ARBA" id="ARBA00004141"/>
    </source>
</evidence>
<dbReference type="GO" id="GO:0022857">
    <property type="term" value="F:transmembrane transporter activity"/>
    <property type="evidence" value="ECO:0007669"/>
    <property type="project" value="InterPro"/>
</dbReference>
<feature type="region of interest" description="Disordered" evidence="6">
    <location>
        <begin position="1"/>
        <end position="28"/>
    </location>
</feature>
<feature type="transmembrane region" description="Helical" evidence="7">
    <location>
        <begin position="267"/>
        <end position="292"/>
    </location>
</feature>
<evidence type="ECO:0000256" key="2">
    <source>
        <dbReference type="ARBA" id="ARBA00022448"/>
    </source>
</evidence>
<feature type="transmembrane region" description="Helical" evidence="7">
    <location>
        <begin position="168"/>
        <end position="188"/>
    </location>
</feature>
<keyword evidence="3 7" id="KW-0812">Transmembrane</keyword>
<dbReference type="AlphaFoldDB" id="A0A0W0F7D3"/>
<dbReference type="SUPFAM" id="SSF103473">
    <property type="entry name" value="MFS general substrate transporter"/>
    <property type="match status" value="1"/>
</dbReference>
<keyword evidence="5 7" id="KW-0472">Membrane</keyword>
<dbReference type="PANTHER" id="PTHR23504:SF15">
    <property type="entry name" value="MAJOR FACILITATOR SUPERFAMILY (MFS) PROFILE DOMAIN-CONTAINING PROTEIN"/>
    <property type="match status" value="1"/>
</dbReference>
<accession>A0A0W0F7D3</accession>
<evidence type="ECO:0000256" key="4">
    <source>
        <dbReference type="ARBA" id="ARBA00022989"/>
    </source>
</evidence>
<evidence type="ECO:0000256" key="3">
    <source>
        <dbReference type="ARBA" id="ARBA00022692"/>
    </source>
</evidence>
<dbReference type="Gene3D" id="1.20.1250.20">
    <property type="entry name" value="MFS general substrate transporter like domains"/>
    <property type="match status" value="1"/>
</dbReference>
<proteinExistence type="predicted"/>
<gene>
    <name evidence="9" type="ORF">WG66_15112</name>
</gene>
<feature type="transmembrane region" description="Helical" evidence="7">
    <location>
        <begin position="312"/>
        <end position="332"/>
    </location>
</feature>
<feature type="transmembrane region" description="Helical" evidence="7">
    <location>
        <begin position="410"/>
        <end position="429"/>
    </location>
</feature>
<evidence type="ECO:0000259" key="8">
    <source>
        <dbReference type="PROSITE" id="PS50850"/>
    </source>
</evidence>
<dbReference type="InterPro" id="IPR036259">
    <property type="entry name" value="MFS_trans_sf"/>
</dbReference>
<feature type="transmembrane region" description="Helical" evidence="7">
    <location>
        <begin position="129"/>
        <end position="148"/>
    </location>
</feature>
<keyword evidence="2" id="KW-0813">Transport</keyword>
<organism evidence="9 10">
    <name type="scientific">Moniliophthora roreri</name>
    <name type="common">Frosty pod rot fungus</name>
    <name type="synonym">Monilia roreri</name>
    <dbReference type="NCBI Taxonomy" id="221103"/>
    <lineage>
        <taxon>Eukaryota</taxon>
        <taxon>Fungi</taxon>
        <taxon>Dikarya</taxon>
        <taxon>Basidiomycota</taxon>
        <taxon>Agaricomycotina</taxon>
        <taxon>Agaricomycetes</taxon>
        <taxon>Agaricomycetidae</taxon>
        <taxon>Agaricales</taxon>
        <taxon>Marasmiineae</taxon>
        <taxon>Marasmiaceae</taxon>
        <taxon>Moniliophthora</taxon>
    </lineage>
</organism>
<comment type="subcellular location">
    <subcellularLocation>
        <location evidence="1">Membrane</location>
        <topology evidence="1">Multi-pass membrane protein</topology>
    </subcellularLocation>
</comment>
<evidence type="ECO:0000313" key="9">
    <source>
        <dbReference type="EMBL" id="KTB32262.1"/>
    </source>
</evidence>
<name>A0A0W0F7D3_MONRR</name>
<dbReference type="GO" id="GO:0016020">
    <property type="term" value="C:membrane"/>
    <property type="evidence" value="ECO:0007669"/>
    <property type="project" value="UniProtKB-SubCell"/>
</dbReference>
<evidence type="ECO:0000256" key="7">
    <source>
        <dbReference type="SAM" id="Phobius"/>
    </source>
</evidence>
<feature type="transmembrane region" description="Helical" evidence="7">
    <location>
        <begin position="344"/>
        <end position="365"/>
    </location>
</feature>
<feature type="transmembrane region" description="Helical" evidence="7">
    <location>
        <begin position="449"/>
        <end position="468"/>
    </location>
</feature>
<feature type="domain" description="Major facilitator superfamily (MFS) profile" evidence="8">
    <location>
        <begin position="35"/>
        <end position="474"/>
    </location>
</feature>
<reference evidence="9 10" key="1">
    <citation type="submission" date="2015-12" db="EMBL/GenBank/DDBJ databases">
        <title>Draft genome sequence of Moniliophthora roreri, the causal agent of frosty pod rot of cacao.</title>
        <authorList>
            <person name="Aime M.C."/>
            <person name="Diaz-Valderrama J.R."/>
            <person name="Kijpornyongpan T."/>
            <person name="Phillips-Mora W."/>
        </authorList>
    </citation>
    <scope>NUCLEOTIDE SEQUENCE [LARGE SCALE GENOMIC DNA]</scope>
    <source>
        <strain evidence="9 10">MCA 2952</strain>
    </source>
</reference>
<evidence type="ECO:0000256" key="6">
    <source>
        <dbReference type="SAM" id="MobiDB-lite"/>
    </source>
</evidence>
<feature type="transmembrane region" description="Helical" evidence="7">
    <location>
        <begin position="208"/>
        <end position="230"/>
    </location>
</feature>
<sequence length="480" mass="52557">MHSVAESENETTSLLHNQENTRRKSRTKSPLPKLQIAIILLLQICEPLTSQSIYPYINQLVSELDITGGDERKVGYYAGLIESLFFVTEAFTVLQWSRLSDRIGRKPVLLIGLAGSGISMLSFGLQRSFWGLVIARCLTGLLNGNIGVMKSTMGDLTDQSNRAEGFSLMPVVWSIGATVGPLLGGTFARPHERFPNAFKSQFWKDYPYFMPCLVTASFVFMSFIVTLVFFKESAPVKNRRDRQRSLSEASEATLDHEENKPLPLRSLLTWPVIISVSNYVALAFLNIAFNALLPLFLHTPIPLGGLNLPPSIIGYVLGAYGCVTGLFQAAFFARIIHWLGERRIFVNGVASFIGLFAIMPIISVFAKAWGGNNWTVWALIGCILVLAVIMDMAYGAIFMFVTASAPSRSALGATNGLSQMAVSIARAVGPAMATSMFAVSVQEGWVDGYAVYIVFVMLSILAVGGLAVKLPKEVWEEADD</sequence>
<feature type="transmembrane region" description="Helical" evidence="7">
    <location>
        <begin position="377"/>
        <end position="403"/>
    </location>
</feature>
<dbReference type="EMBL" id="LATX01002242">
    <property type="protein sequence ID" value="KTB32262.1"/>
    <property type="molecule type" value="Genomic_DNA"/>
</dbReference>
<dbReference type="Proteomes" id="UP000054988">
    <property type="component" value="Unassembled WGS sequence"/>
</dbReference>
<keyword evidence="4 7" id="KW-1133">Transmembrane helix</keyword>
<dbReference type="PANTHER" id="PTHR23504">
    <property type="entry name" value="MAJOR FACILITATOR SUPERFAMILY DOMAIN-CONTAINING PROTEIN 10"/>
    <property type="match status" value="1"/>
</dbReference>
<dbReference type="PROSITE" id="PS50850">
    <property type="entry name" value="MFS"/>
    <property type="match status" value="1"/>
</dbReference>
<evidence type="ECO:0000313" key="10">
    <source>
        <dbReference type="Proteomes" id="UP000054988"/>
    </source>
</evidence>
<dbReference type="InterPro" id="IPR020846">
    <property type="entry name" value="MFS_dom"/>
</dbReference>
<protein>
    <submittedName>
        <fullName evidence="9">Putative major facilitator superfamily transporter</fullName>
    </submittedName>
</protein>
<comment type="caution">
    <text evidence="9">The sequence shown here is derived from an EMBL/GenBank/DDBJ whole genome shotgun (WGS) entry which is preliminary data.</text>
</comment>
<dbReference type="InterPro" id="IPR001958">
    <property type="entry name" value="Tet-R_TetA/multi-R_MdtG-like"/>
</dbReference>
<dbReference type="CDD" id="cd17330">
    <property type="entry name" value="MFS_SLC46_TetA_like"/>
    <property type="match status" value="1"/>
</dbReference>
<dbReference type="PRINTS" id="PR01035">
    <property type="entry name" value="TCRTETA"/>
</dbReference>